<dbReference type="EMBL" id="JAVHJL010000005">
    <property type="protein sequence ID" value="KAK6503834.1"/>
    <property type="molecule type" value="Genomic_DNA"/>
</dbReference>
<accession>A0AAV9WA41</accession>
<organism evidence="3 4">
    <name type="scientific">Arthrobotrys musiformis</name>
    <dbReference type="NCBI Taxonomy" id="47236"/>
    <lineage>
        <taxon>Eukaryota</taxon>
        <taxon>Fungi</taxon>
        <taxon>Dikarya</taxon>
        <taxon>Ascomycota</taxon>
        <taxon>Pezizomycotina</taxon>
        <taxon>Orbiliomycetes</taxon>
        <taxon>Orbiliales</taxon>
        <taxon>Orbiliaceae</taxon>
        <taxon>Arthrobotrys</taxon>
    </lineage>
</organism>
<keyword evidence="2" id="KW-0732">Signal</keyword>
<dbReference type="Proteomes" id="UP001370758">
    <property type="component" value="Unassembled WGS sequence"/>
</dbReference>
<evidence type="ECO:0000313" key="3">
    <source>
        <dbReference type="EMBL" id="KAK6503834.1"/>
    </source>
</evidence>
<comment type="caution">
    <text evidence="3">The sequence shown here is derived from an EMBL/GenBank/DDBJ whole genome shotgun (WGS) entry which is preliminary data.</text>
</comment>
<proteinExistence type="predicted"/>
<sequence>MWTRVHPLCLLLVAFYYPLLTTTQEFAPKAKVGTWGVEFTVIFCAVKPEFRQRRELFSALDRALVAMDQTKIPLLPPRKNAVYQVQSESLGVVAYTFTIPISYNRLWGQRRGTELEAAAGYIRKLLFQGIPKIFSHGRAEEIKAGYASPNYPYIGDHPKSGTVQKTRDRAPRDQDRAAYRLRKSTQFRSQTLI</sequence>
<feature type="compositionally biased region" description="Basic and acidic residues" evidence="1">
    <location>
        <begin position="165"/>
        <end position="174"/>
    </location>
</feature>
<gene>
    <name evidence="3" type="ORF">TWF481_008840</name>
</gene>
<keyword evidence="4" id="KW-1185">Reference proteome</keyword>
<dbReference type="AlphaFoldDB" id="A0AAV9WA41"/>
<feature type="region of interest" description="Disordered" evidence="1">
    <location>
        <begin position="153"/>
        <end position="174"/>
    </location>
</feature>
<protein>
    <submittedName>
        <fullName evidence="3">Uncharacterized protein</fullName>
    </submittedName>
</protein>
<reference evidence="3 4" key="1">
    <citation type="submission" date="2023-08" db="EMBL/GenBank/DDBJ databases">
        <authorList>
            <person name="Palmer J.M."/>
        </authorList>
    </citation>
    <scope>NUCLEOTIDE SEQUENCE [LARGE SCALE GENOMIC DNA]</scope>
    <source>
        <strain evidence="3 4">TWF481</strain>
    </source>
</reference>
<evidence type="ECO:0000313" key="4">
    <source>
        <dbReference type="Proteomes" id="UP001370758"/>
    </source>
</evidence>
<feature type="chain" id="PRO_5043407175" evidence="2">
    <location>
        <begin position="24"/>
        <end position="193"/>
    </location>
</feature>
<evidence type="ECO:0000256" key="1">
    <source>
        <dbReference type="SAM" id="MobiDB-lite"/>
    </source>
</evidence>
<feature type="signal peptide" evidence="2">
    <location>
        <begin position="1"/>
        <end position="23"/>
    </location>
</feature>
<name>A0AAV9WA41_9PEZI</name>
<evidence type="ECO:0000256" key="2">
    <source>
        <dbReference type="SAM" id="SignalP"/>
    </source>
</evidence>